<dbReference type="InterPro" id="IPR032783">
    <property type="entry name" value="AraC_lig"/>
</dbReference>
<dbReference type="InterPro" id="IPR018060">
    <property type="entry name" value="HTH_AraC"/>
</dbReference>
<keyword evidence="6" id="KW-1185">Reference proteome</keyword>
<dbReference type="Proteomes" id="UP001197247">
    <property type="component" value="Unassembled WGS sequence"/>
</dbReference>
<evidence type="ECO:0000313" key="5">
    <source>
        <dbReference type="EMBL" id="MBT0770073.1"/>
    </source>
</evidence>
<dbReference type="InterPro" id="IPR050204">
    <property type="entry name" value="AraC_XylS_family_regulators"/>
</dbReference>
<accession>A0ABS5TG52</accession>
<dbReference type="PROSITE" id="PS01124">
    <property type="entry name" value="HTH_ARAC_FAMILY_2"/>
    <property type="match status" value="1"/>
</dbReference>
<name>A0ABS5TG52_9ACTN</name>
<keyword evidence="1" id="KW-0805">Transcription regulation</keyword>
<dbReference type="SMART" id="SM00342">
    <property type="entry name" value="HTH_ARAC"/>
    <property type="match status" value="1"/>
</dbReference>
<protein>
    <submittedName>
        <fullName evidence="5">AraC family transcriptional regulator</fullName>
    </submittedName>
</protein>
<dbReference type="InterPro" id="IPR009057">
    <property type="entry name" value="Homeodomain-like_sf"/>
</dbReference>
<dbReference type="Gene3D" id="1.10.10.60">
    <property type="entry name" value="Homeodomain-like"/>
    <property type="match status" value="2"/>
</dbReference>
<sequence>MDPAGDLVSSALAAARIGGAGARWFGGSGEWGGRFESFEGIGFHAVSAGSAWLIDTADRAVRLNTGDVVVVPNGAAHAISLVRRPLREVPLLPMGPQAPVTGDHDLECLCGAYRLAHGQVHQYLRNLPGLLVVPVGRPEIDSLVGLLTGDVREQGPGTGVTRTALIDLVLVHALRAWHERGPAPVGDAQVQLALSAIDEAPHHPWTVQRLSARAGLSRTVFSRRFAAEVGQSPMAYLTGRRMARAAQLLTRTDAPLAAVAGQVGYSGEFAFANAFRREFGVAPGRYRRNHRALLAGE</sequence>
<organism evidence="5 6">
    <name type="scientific">Kineosporia corallincola</name>
    <dbReference type="NCBI Taxonomy" id="2835133"/>
    <lineage>
        <taxon>Bacteria</taxon>
        <taxon>Bacillati</taxon>
        <taxon>Actinomycetota</taxon>
        <taxon>Actinomycetes</taxon>
        <taxon>Kineosporiales</taxon>
        <taxon>Kineosporiaceae</taxon>
        <taxon>Kineosporia</taxon>
    </lineage>
</organism>
<dbReference type="RefSeq" id="WP_214156365.1">
    <property type="nucleotide sequence ID" value="NZ_JAHBAY010000005.1"/>
</dbReference>
<evidence type="ECO:0000256" key="2">
    <source>
        <dbReference type="ARBA" id="ARBA00023125"/>
    </source>
</evidence>
<evidence type="ECO:0000256" key="1">
    <source>
        <dbReference type="ARBA" id="ARBA00023015"/>
    </source>
</evidence>
<gene>
    <name evidence="5" type="ORF">KIH74_14130</name>
</gene>
<evidence type="ECO:0000259" key="4">
    <source>
        <dbReference type="PROSITE" id="PS01124"/>
    </source>
</evidence>
<keyword evidence="2" id="KW-0238">DNA-binding</keyword>
<keyword evidence="3" id="KW-0804">Transcription</keyword>
<comment type="caution">
    <text evidence="5">The sequence shown here is derived from an EMBL/GenBank/DDBJ whole genome shotgun (WGS) entry which is preliminary data.</text>
</comment>
<feature type="domain" description="HTH araC/xylS-type" evidence="4">
    <location>
        <begin position="191"/>
        <end position="289"/>
    </location>
</feature>
<evidence type="ECO:0000256" key="3">
    <source>
        <dbReference type="ARBA" id="ARBA00023163"/>
    </source>
</evidence>
<evidence type="ECO:0000313" key="6">
    <source>
        <dbReference type="Proteomes" id="UP001197247"/>
    </source>
</evidence>
<dbReference type="EMBL" id="JAHBAY010000005">
    <property type="protein sequence ID" value="MBT0770073.1"/>
    <property type="molecule type" value="Genomic_DNA"/>
</dbReference>
<reference evidence="5 6" key="1">
    <citation type="submission" date="2021-05" db="EMBL/GenBank/DDBJ databases">
        <title>Kineosporia and Streptomyces sp. nov. two new marine actinobacteria isolated from Coral.</title>
        <authorList>
            <person name="Buangrab K."/>
            <person name="Sutthacheep M."/>
            <person name="Yeemin T."/>
            <person name="Harunari E."/>
            <person name="Igarashi Y."/>
            <person name="Kanchanasin P."/>
            <person name="Tanasupawat S."/>
            <person name="Phongsopitanun W."/>
        </authorList>
    </citation>
    <scope>NUCLEOTIDE SEQUENCE [LARGE SCALE GENOMIC DNA]</scope>
    <source>
        <strain evidence="5 6">J2-2</strain>
    </source>
</reference>
<dbReference type="PANTHER" id="PTHR46796">
    <property type="entry name" value="HTH-TYPE TRANSCRIPTIONAL ACTIVATOR RHAS-RELATED"/>
    <property type="match status" value="1"/>
</dbReference>
<dbReference type="SUPFAM" id="SSF46689">
    <property type="entry name" value="Homeodomain-like"/>
    <property type="match status" value="2"/>
</dbReference>
<dbReference type="PANTHER" id="PTHR46796:SF7">
    <property type="entry name" value="ARAC FAMILY TRANSCRIPTIONAL REGULATOR"/>
    <property type="match status" value="1"/>
</dbReference>
<proteinExistence type="predicted"/>
<dbReference type="Pfam" id="PF12833">
    <property type="entry name" value="HTH_18"/>
    <property type="match status" value="1"/>
</dbReference>
<dbReference type="Pfam" id="PF12852">
    <property type="entry name" value="Cupin_6"/>
    <property type="match status" value="1"/>
</dbReference>